<name>A0A7C6Z3K3_9FIRM</name>
<keyword evidence="1" id="KW-0812">Transmembrane</keyword>
<feature type="transmembrane region" description="Helical" evidence="1">
    <location>
        <begin position="66"/>
        <end position="86"/>
    </location>
</feature>
<evidence type="ECO:0000256" key="1">
    <source>
        <dbReference type="SAM" id="Phobius"/>
    </source>
</evidence>
<dbReference type="EMBL" id="DUTF01000127">
    <property type="protein sequence ID" value="HHY26222.1"/>
    <property type="molecule type" value="Genomic_DNA"/>
</dbReference>
<keyword evidence="1" id="KW-0472">Membrane</keyword>
<sequence length="96" mass="10674">MDQLILMVLAFGLVSIGITVLLGKGVSRIKLLKYLPGVLCLFLSMYYYYLASFVRAGEGFEDLGNFILAIFFFAAAFFGIITALILEYRGRSKGSR</sequence>
<protein>
    <submittedName>
        <fullName evidence="2">Uncharacterized protein</fullName>
    </submittedName>
</protein>
<dbReference type="Proteomes" id="UP000553059">
    <property type="component" value="Unassembled WGS sequence"/>
</dbReference>
<reference evidence="2 3" key="1">
    <citation type="journal article" date="2020" name="Biotechnol. Biofuels">
        <title>New insights from the biogas microbiome by comprehensive genome-resolved metagenomics of nearly 1600 species originating from multiple anaerobic digesters.</title>
        <authorList>
            <person name="Campanaro S."/>
            <person name="Treu L."/>
            <person name="Rodriguez-R L.M."/>
            <person name="Kovalovszki A."/>
            <person name="Ziels R.M."/>
            <person name="Maus I."/>
            <person name="Zhu X."/>
            <person name="Kougias P.G."/>
            <person name="Basile A."/>
            <person name="Luo G."/>
            <person name="Schluter A."/>
            <person name="Konstantinidis K.T."/>
            <person name="Angelidaki I."/>
        </authorList>
    </citation>
    <scope>NUCLEOTIDE SEQUENCE [LARGE SCALE GENOMIC DNA]</scope>
    <source>
        <strain evidence="2">AS05jafATM_4</strain>
    </source>
</reference>
<proteinExistence type="predicted"/>
<accession>A0A7C6Z3K3</accession>
<dbReference type="AlphaFoldDB" id="A0A7C6Z3K3"/>
<feature type="transmembrane region" description="Helical" evidence="1">
    <location>
        <begin position="34"/>
        <end position="54"/>
    </location>
</feature>
<feature type="transmembrane region" description="Helical" evidence="1">
    <location>
        <begin position="6"/>
        <end position="22"/>
    </location>
</feature>
<evidence type="ECO:0000313" key="2">
    <source>
        <dbReference type="EMBL" id="HHY26222.1"/>
    </source>
</evidence>
<organism evidence="2 3">
    <name type="scientific">Desulfitobacterium dehalogenans</name>
    <dbReference type="NCBI Taxonomy" id="36854"/>
    <lineage>
        <taxon>Bacteria</taxon>
        <taxon>Bacillati</taxon>
        <taxon>Bacillota</taxon>
        <taxon>Clostridia</taxon>
        <taxon>Eubacteriales</taxon>
        <taxon>Desulfitobacteriaceae</taxon>
        <taxon>Desulfitobacterium</taxon>
    </lineage>
</organism>
<gene>
    <name evidence="2" type="ORF">GX523_05625</name>
</gene>
<comment type="caution">
    <text evidence="2">The sequence shown here is derived from an EMBL/GenBank/DDBJ whole genome shotgun (WGS) entry which is preliminary data.</text>
</comment>
<keyword evidence="1" id="KW-1133">Transmembrane helix</keyword>
<evidence type="ECO:0000313" key="3">
    <source>
        <dbReference type="Proteomes" id="UP000553059"/>
    </source>
</evidence>